<name>A0A3S1AQM3_ELYCH</name>
<keyword evidence="1" id="KW-0732">Signal</keyword>
<evidence type="ECO:0000313" key="3">
    <source>
        <dbReference type="Proteomes" id="UP000271974"/>
    </source>
</evidence>
<comment type="caution">
    <text evidence="2">The sequence shown here is derived from an EMBL/GenBank/DDBJ whole genome shotgun (WGS) entry which is preliminary data.</text>
</comment>
<evidence type="ECO:0000313" key="2">
    <source>
        <dbReference type="EMBL" id="RUS69285.1"/>
    </source>
</evidence>
<dbReference type="Proteomes" id="UP000271974">
    <property type="component" value="Unassembled WGS sequence"/>
</dbReference>
<protein>
    <submittedName>
        <fullName evidence="2">Uncharacterized protein</fullName>
    </submittedName>
</protein>
<accession>A0A3S1AQM3</accession>
<keyword evidence="3" id="KW-1185">Reference proteome</keyword>
<proteinExistence type="predicted"/>
<feature type="chain" id="PRO_5018602730" evidence="1">
    <location>
        <begin position="19"/>
        <end position="130"/>
    </location>
</feature>
<sequence>MLSPLTPLLLMLVGLVTGAPHWNKTSDSAEWDPIPHSHSQSQHIARSEREVFAETSTRALLNIVFDDEYRIVFDEEKLKGFYTCLCSNDSERCDFTLVNDTTIRRPLRDVTVGVVTQHKLSYQTQSQFSI</sequence>
<dbReference type="AlphaFoldDB" id="A0A3S1AQM3"/>
<evidence type="ECO:0000256" key="1">
    <source>
        <dbReference type="SAM" id="SignalP"/>
    </source>
</evidence>
<reference evidence="2 3" key="1">
    <citation type="submission" date="2019-01" db="EMBL/GenBank/DDBJ databases">
        <title>A draft genome assembly of the solar-powered sea slug Elysia chlorotica.</title>
        <authorList>
            <person name="Cai H."/>
            <person name="Li Q."/>
            <person name="Fang X."/>
            <person name="Li J."/>
            <person name="Curtis N.E."/>
            <person name="Altenburger A."/>
            <person name="Shibata T."/>
            <person name="Feng M."/>
            <person name="Maeda T."/>
            <person name="Schwartz J.A."/>
            <person name="Shigenobu S."/>
            <person name="Lundholm N."/>
            <person name="Nishiyama T."/>
            <person name="Yang H."/>
            <person name="Hasebe M."/>
            <person name="Li S."/>
            <person name="Pierce S.K."/>
            <person name="Wang J."/>
        </authorList>
    </citation>
    <scope>NUCLEOTIDE SEQUENCE [LARGE SCALE GENOMIC DNA]</scope>
    <source>
        <strain evidence="2">EC2010</strain>
        <tissue evidence="2">Whole organism of an adult</tissue>
    </source>
</reference>
<feature type="signal peptide" evidence="1">
    <location>
        <begin position="1"/>
        <end position="18"/>
    </location>
</feature>
<organism evidence="2 3">
    <name type="scientific">Elysia chlorotica</name>
    <name type="common">Eastern emerald elysia</name>
    <name type="synonym">Sea slug</name>
    <dbReference type="NCBI Taxonomy" id="188477"/>
    <lineage>
        <taxon>Eukaryota</taxon>
        <taxon>Metazoa</taxon>
        <taxon>Spiralia</taxon>
        <taxon>Lophotrochozoa</taxon>
        <taxon>Mollusca</taxon>
        <taxon>Gastropoda</taxon>
        <taxon>Heterobranchia</taxon>
        <taxon>Euthyneura</taxon>
        <taxon>Panpulmonata</taxon>
        <taxon>Sacoglossa</taxon>
        <taxon>Placobranchoidea</taxon>
        <taxon>Plakobranchidae</taxon>
        <taxon>Elysia</taxon>
    </lineage>
</organism>
<gene>
    <name evidence="2" type="ORF">EGW08_022953</name>
</gene>
<dbReference type="EMBL" id="RQTK01001744">
    <property type="protein sequence ID" value="RUS69285.1"/>
    <property type="molecule type" value="Genomic_DNA"/>
</dbReference>